<dbReference type="Pfam" id="PF01687">
    <property type="entry name" value="Flavokinase"/>
    <property type="match status" value="1"/>
</dbReference>
<name>A0A3B0ZEA6_9ZZZZ</name>
<dbReference type="NCBIfam" id="NF004163">
    <property type="entry name" value="PRK05627.1-6"/>
    <property type="match status" value="1"/>
</dbReference>
<protein>
    <recommendedName>
        <fullName evidence="6">Bifunctional riboflavin kinase/FMN adenylyltransferase</fullName>
        <ecNumber evidence="4">2.7.1.26</ecNumber>
        <ecNumber evidence="5">2.7.7.2</ecNumber>
    </recommendedName>
</protein>
<dbReference type="InterPro" id="IPR023465">
    <property type="entry name" value="Riboflavin_kinase_dom_sf"/>
</dbReference>
<evidence type="ECO:0000313" key="17">
    <source>
        <dbReference type="EMBL" id="VAW89921.1"/>
    </source>
</evidence>
<dbReference type="PANTHER" id="PTHR22749">
    <property type="entry name" value="RIBOFLAVIN KINASE/FMN ADENYLYLTRANSFERASE"/>
    <property type="match status" value="1"/>
</dbReference>
<dbReference type="UniPathway" id="UPA00277">
    <property type="reaction ID" value="UER00407"/>
</dbReference>
<dbReference type="UniPathway" id="UPA00276">
    <property type="reaction ID" value="UER00406"/>
</dbReference>
<evidence type="ECO:0000256" key="6">
    <source>
        <dbReference type="ARBA" id="ARBA00018483"/>
    </source>
</evidence>
<evidence type="ECO:0000256" key="1">
    <source>
        <dbReference type="ARBA" id="ARBA00004726"/>
    </source>
</evidence>
<dbReference type="NCBIfam" id="NF004160">
    <property type="entry name" value="PRK05627.1-3"/>
    <property type="match status" value="1"/>
</dbReference>
<dbReference type="NCBIfam" id="NF004159">
    <property type="entry name" value="PRK05627.1-2"/>
    <property type="match status" value="1"/>
</dbReference>
<dbReference type="Gene3D" id="3.40.50.620">
    <property type="entry name" value="HUPs"/>
    <property type="match status" value="1"/>
</dbReference>
<keyword evidence="13" id="KW-0274">FAD</keyword>
<reference evidence="17" key="1">
    <citation type="submission" date="2018-06" db="EMBL/GenBank/DDBJ databases">
        <authorList>
            <person name="Zhirakovskaya E."/>
        </authorList>
    </citation>
    <scope>NUCLEOTIDE SEQUENCE</scope>
</reference>
<keyword evidence="9 17" id="KW-0808">Transferase</keyword>
<dbReference type="InterPro" id="IPR002606">
    <property type="entry name" value="Riboflavin_kinase_bac"/>
</dbReference>
<evidence type="ECO:0000256" key="15">
    <source>
        <dbReference type="ARBA" id="ARBA00023268"/>
    </source>
</evidence>
<dbReference type="SMART" id="SM00904">
    <property type="entry name" value="Flavokinase"/>
    <property type="match status" value="1"/>
</dbReference>
<evidence type="ECO:0000256" key="14">
    <source>
        <dbReference type="ARBA" id="ARBA00022840"/>
    </source>
</evidence>
<dbReference type="InterPro" id="IPR014729">
    <property type="entry name" value="Rossmann-like_a/b/a_fold"/>
</dbReference>
<dbReference type="GO" id="GO:0003919">
    <property type="term" value="F:FMN adenylyltransferase activity"/>
    <property type="evidence" value="ECO:0007669"/>
    <property type="project" value="UniProtKB-EC"/>
</dbReference>
<dbReference type="InterPro" id="IPR023468">
    <property type="entry name" value="Riboflavin_kinase"/>
</dbReference>
<dbReference type="GO" id="GO:0005524">
    <property type="term" value="F:ATP binding"/>
    <property type="evidence" value="ECO:0007669"/>
    <property type="project" value="UniProtKB-KW"/>
</dbReference>
<dbReference type="PIRSF" id="PIRSF004491">
    <property type="entry name" value="FAD_Synth"/>
    <property type="match status" value="1"/>
</dbReference>
<dbReference type="CDD" id="cd02064">
    <property type="entry name" value="FAD_synthetase_N"/>
    <property type="match status" value="1"/>
</dbReference>
<dbReference type="EC" id="2.7.1.26" evidence="4"/>
<dbReference type="GO" id="GO:0006747">
    <property type="term" value="P:FAD biosynthetic process"/>
    <property type="evidence" value="ECO:0007669"/>
    <property type="project" value="UniProtKB-UniPathway"/>
</dbReference>
<evidence type="ECO:0000256" key="9">
    <source>
        <dbReference type="ARBA" id="ARBA00022679"/>
    </source>
</evidence>
<dbReference type="GO" id="GO:0009231">
    <property type="term" value="P:riboflavin biosynthetic process"/>
    <property type="evidence" value="ECO:0007669"/>
    <property type="project" value="InterPro"/>
</dbReference>
<evidence type="ECO:0000256" key="5">
    <source>
        <dbReference type="ARBA" id="ARBA00012393"/>
    </source>
</evidence>
<keyword evidence="11" id="KW-0547">Nucleotide-binding</keyword>
<dbReference type="SUPFAM" id="SSF52374">
    <property type="entry name" value="Nucleotidylyl transferase"/>
    <property type="match status" value="1"/>
</dbReference>
<comment type="pathway">
    <text evidence="2">Cofactor biosynthesis; FMN biosynthesis; FMN from riboflavin (ATP route): step 1/1.</text>
</comment>
<evidence type="ECO:0000256" key="7">
    <source>
        <dbReference type="ARBA" id="ARBA00022630"/>
    </source>
</evidence>
<dbReference type="GO" id="GO:0008531">
    <property type="term" value="F:riboflavin kinase activity"/>
    <property type="evidence" value="ECO:0007669"/>
    <property type="project" value="UniProtKB-EC"/>
</dbReference>
<dbReference type="GO" id="GO:0009398">
    <property type="term" value="P:FMN biosynthetic process"/>
    <property type="evidence" value="ECO:0007669"/>
    <property type="project" value="UniProtKB-UniPathway"/>
</dbReference>
<accession>A0A3B0ZEA6</accession>
<comment type="pathway">
    <text evidence="1">Cofactor biosynthesis; FAD biosynthesis; FAD from FMN: step 1/1.</text>
</comment>
<dbReference type="InterPro" id="IPR015865">
    <property type="entry name" value="Riboflavin_kinase_bac/euk"/>
</dbReference>
<dbReference type="Pfam" id="PF06574">
    <property type="entry name" value="FAD_syn"/>
    <property type="match status" value="1"/>
</dbReference>
<sequence>MELIRGLHNLRGKHHGCVLTIGNFDGVHLGHQAVLGRLAEKAAELGLPAAVMIFEPQPQEFFAPHEAPARLNRLREKLMSLTRYAVDRVICVNFDKLFSEMIAEQFIDLLVNQLGVRYLVVGDDFRFGYQRQGDFAMLQQAGSEHGFEVVNMHTFNVEHGRVSSTRLRECLQQGDLLQAEKLLGRPYRICGRIAHGDKRGRQLGFPTANVHLHRISVPLQGVFAVEVFGLEGEPLAGVANIGTRPTVNGSHSILEIHLLDFSQQIYGHYVQVDFLHKIRQEQRFASLDALVVQINCDVTTAKTFFSNHYQPPRLGA</sequence>
<dbReference type="NCBIfam" id="TIGR00083">
    <property type="entry name" value="ribF"/>
    <property type="match status" value="1"/>
</dbReference>
<keyword evidence="12 17" id="KW-0418">Kinase</keyword>
<evidence type="ECO:0000256" key="2">
    <source>
        <dbReference type="ARBA" id="ARBA00005201"/>
    </source>
</evidence>
<evidence type="ECO:0000256" key="10">
    <source>
        <dbReference type="ARBA" id="ARBA00022695"/>
    </source>
</evidence>
<keyword evidence="7" id="KW-0285">Flavoprotein</keyword>
<dbReference type="EMBL" id="UOFP01000299">
    <property type="protein sequence ID" value="VAW89921.1"/>
    <property type="molecule type" value="Genomic_DNA"/>
</dbReference>
<keyword evidence="15" id="KW-0511">Multifunctional enzyme</keyword>
<dbReference type="AlphaFoldDB" id="A0A3B0ZEA6"/>
<evidence type="ECO:0000256" key="8">
    <source>
        <dbReference type="ARBA" id="ARBA00022643"/>
    </source>
</evidence>
<evidence type="ECO:0000259" key="16">
    <source>
        <dbReference type="SMART" id="SM00904"/>
    </source>
</evidence>
<gene>
    <name evidence="17" type="ORF">MNBD_GAMMA18-507</name>
</gene>
<evidence type="ECO:0000256" key="4">
    <source>
        <dbReference type="ARBA" id="ARBA00012105"/>
    </source>
</evidence>
<dbReference type="Gene3D" id="2.40.30.30">
    <property type="entry name" value="Riboflavin kinase-like"/>
    <property type="match status" value="1"/>
</dbReference>
<comment type="similarity">
    <text evidence="3">Belongs to the RibF family.</text>
</comment>
<proteinExistence type="inferred from homology"/>
<dbReference type="InterPro" id="IPR015864">
    <property type="entry name" value="FAD_synthase"/>
</dbReference>
<keyword evidence="8" id="KW-0288">FMN</keyword>
<feature type="domain" description="Riboflavin kinase" evidence="16">
    <location>
        <begin position="182"/>
        <end position="306"/>
    </location>
</feature>
<dbReference type="FunFam" id="3.40.50.620:FF:000021">
    <property type="entry name" value="Riboflavin biosynthesis protein"/>
    <property type="match status" value="1"/>
</dbReference>
<evidence type="ECO:0000256" key="3">
    <source>
        <dbReference type="ARBA" id="ARBA00010214"/>
    </source>
</evidence>
<evidence type="ECO:0000256" key="12">
    <source>
        <dbReference type="ARBA" id="ARBA00022777"/>
    </source>
</evidence>
<evidence type="ECO:0000256" key="13">
    <source>
        <dbReference type="ARBA" id="ARBA00022827"/>
    </source>
</evidence>
<dbReference type="NCBIfam" id="NF004162">
    <property type="entry name" value="PRK05627.1-5"/>
    <property type="match status" value="1"/>
</dbReference>
<evidence type="ECO:0000256" key="11">
    <source>
        <dbReference type="ARBA" id="ARBA00022741"/>
    </source>
</evidence>
<keyword evidence="14" id="KW-0067">ATP-binding</keyword>
<keyword evidence="10 17" id="KW-0548">Nucleotidyltransferase</keyword>
<dbReference type="SUPFAM" id="SSF82114">
    <property type="entry name" value="Riboflavin kinase-like"/>
    <property type="match status" value="1"/>
</dbReference>
<organism evidence="17">
    <name type="scientific">hydrothermal vent metagenome</name>
    <dbReference type="NCBI Taxonomy" id="652676"/>
    <lineage>
        <taxon>unclassified sequences</taxon>
        <taxon>metagenomes</taxon>
        <taxon>ecological metagenomes</taxon>
    </lineage>
</organism>
<dbReference type="EC" id="2.7.7.2" evidence="5"/>
<dbReference type="PANTHER" id="PTHR22749:SF6">
    <property type="entry name" value="RIBOFLAVIN KINASE"/>
    <property type="match status" value="1"/>
</dbReference>